<dbReference type="AlphaFoldDB" id="A0AAP2CSH7"/>
<accession>A0AAP2CSH7</accession>
<reference evidence="1 2" key="1">
    <citation type="journal article" date="2021" name="Arch. Microbiol.">
        <title>Harenicola maris gen. nov., sp. nov. isolated from the Sea of Japan shallow sediments.</title>
        <authorList>
            <person name="Romanenko L.A."/>
            <person name="Kurilenko V.V."/>
            <person name="Chernysheva N.Y."/>
            <person name="Tekutyeva L.A."/>
            <person name="Velansky P.V."/>
            <person name="Svetashev V.I."/>
            <person name="Isaeva M.P."/>
        </authorList>
    </citation>
    <scope>NUCLEOTIDE SEQUENCE [LARGE SCALE GENOMIC DNA]</scope>
    <source>
        <strain evidence="1 2">KMM 3653</strain>
    </source>
</reference>
<evidence type="ECO:0000313" key="2">
    <source>
        <dbReference type="Proteomes" id="UP001315686"/>
    </source>
</evidence>
<keyword evidence="2" id="KW-1185">Reference proteome</keyword>
<dbReference type="EMBL" id="JADQAZ010000003">
    <property type="protein sequence ID" value="MBT0958711.1"/>
    <property type="molecule type" value="Genomic_DNA"/>
</dbReference>
<sequence length="134" mass="14687">MRCEQRIAAGKRLKAFAGWGASGVVLDFLHERSFEQAFLLTLVDGEGASSNDLTILFPLDIAEEQGGAPDQYGFIEFEIGDETEKARFWPGMEKAKKMSLCSVRSILNQTGPSLRMRDLGAPKRTACGASRMPS</sequence>
<proteinExistence type="predicted"/>
<name>A0AAP2CSH7_9RHOB</name>
<dbReference type="RefSeq" id="WP_327794932.1">
    <property type="nucleotide sequence ID" value="NZ_JADQAZ010000003.1"/>
</dbReference>
<protein>
    <submittedName>
        <fullName evidence="1">Uncharacterized protein</fullName>
    </submittedName>
</protein>
<evidence type="ECO:0000313" key="1">
    <source>
        <dbReference type="EMBL" id="MBT0958711.1"/>
    </source>
</evidence>
<gene>
    <name evidence="1" type="ORF">IV417_15080</name>
</gene>
<dbReference type="Proteomes" id="UP001315686">
    <property type="component" value="Unassembled WGS sequence"/>
</dbReference>
<comment type="caution">
    <text evidence="1">The sequence shown here is derived from an EMBL/GenBank/DDBJ whole genome shotgun (WGS) entry which is preliminary data.</text>
</comment>
<organism evidence="1 2">
    <name type="scientific">Harenicola maris</name>
    <dbReference type="NCBI Taxonomy" id="2841044"/>
    <lineage>
        <taxon>Bacteria</taxon>
        <taxon>Pseudomonadati</taxon>
        <taxon>Pseudomonadota</taxon>
        <taxon>Alphaproteobacteria</taxon>
        <taxon>Rhodobacterales</taxon>
        <taxon>Paracoccaceae</taxon>
        <taxon>Harenicola</taxon>
    </lineage>
</organism>